<protein>
    <submittedName>
        <fullName evidence="1">Uncharacterized protein</fullName>
    </submittedName>
</protein>
<accession>A0A3Q8D0R6</accession>
<dbReference type="AlphaFoldDB" id="A0A3Q8D0R6"/>
<proteinExistence type="predicted"/>
<name>A0A3Q8D0R6_9LACO</name>
<dbReference type="GeneID" id="78520938"/>
<dbReference type="KEGG" id="lng:BSQ50_08005"/>
<gene>
    <name evidence="1" type="ORF">BSQ50_08005</name>
</gene>
<keyword evidence="2" id="KW-1185">Reference proteome</keyword>
<evidence type="ECO:0000313" key="2">
    <source>
        <dbReference type="Proteomes" id="UP000324497"/>
    </source>
</evidence>
<organism evidence="1 2">
    <name type="scientific">Liquorilactobacillus nagelii</name>
    <dbReference type="NCBI Taxonomy" id="82688"/>
    <lineage>
        <taxon>Bacteria</taxon>
        <taxon>Bacillati</taxon>
        <taxon>Bacillota</taxon>
        <taxon>Bacilli</taxon>
        <taxon>Lactobacillales</taxon>
        <taxon>Lactobacillaceae</taxon>
        <taxon>Liquorilactobacillus</taxon>
    </lineage>
</organism>
<reference evidence="1 2" key="1">
    <citation type="submission" date="2016-11" db="EMBL/GenBank/DDBJ databases">
        <title>Interaction between Lactobacillus species and yeast in water kefir.</title>
        <authorList>
            <person name="Behr J."/>
            <person name="Xu D."/>
            <person name="Vogel R.F."/>
        </authorList>
    </citation>
    <scope>NUCLEOTIDE SEQUENCE [LARGE SCALE GENOMIC DNA]</scope>
    <source>
        <strain evidence="1 2">TMW 1.1827</strain>
    </source>
</reference>
<sequence length="74" mass="8856">MIKKTCEGDFLEERNYQELLDKLVAGEIDEIKIEPKEFMSFQVAFMNFRQRKRIVGIAHQQGIVYYHYNDNPTQ</sequence>
<evidence type="ECO:0000313" key="1">
    <source>
        <dbReference type="EMBL" id="AUJ32502.1"/>
    </source>
</evidence>
<dbReference type="RefSeq" id="WP_057884840.1">
    <property type="nucleotide sequence ID" value="NZ_CP018180.1"/>
</dbReference>
<dbReference type="EMBL" id="CP018180">
    <property type="protein sequence ID" value="AUJ32502.1"/>
    <property type="molecule type" value="Genomic_DNA"/>
</dbReference>
<dbReference type="Proteomes" id="UP000324497">
    <property type="component" value="Chromosome"/>
</dbReference>